<gene>
    <name evidence="1" type="ORF">BZG01_08795</name>
</gene>
<evidence type="ECO:0000313" key="1">
    <source>
        <dbReference type="EMBL" id="PKQ67182.1"/>
    </source>
</evidence>
<proteinExistence type="predicted"/>
<protein>
    <submittedName>
        <fullName evidence="1">Uncharacterized protein</fullName>
    </submittedName>
</protein>
<comment type="caution">
    <text evidence="1">The sequence shown here is derived from an EMBL/GenBank/DDBJ whole genome shotgun (WGS) entry which is preliminary data.</text>
</comment>
<evidence type="ECO:0000313" key="2">
    <source>
        <dbReference type="Proteomes" id="UP000233618"/>
    </source>
</evidence>
<organism evidence="1 2">
    <name type="scientific">Labilibaculum manganireducens</name>
    <dbReference type="NCBI Taxonomy" id="1940525"/>
    <lineage>
        <taxon>Bacteria</taxon>
        <taxon>Pseudomonadati</taxon>
        <taxon>Bacteroidota</taxon>
        <taxon>Bacteroidia</taxon>
        <taxon>Marinilabiliales</taxon>
        <taxon>Marinifilaceae</taxon>
        <taxon>Labilibaculum</taxon>
    </lineage>
</organism>
<sequence>MIFIWLKFIMWAQYEFVIGHKYKKISSLFFEFKLKTAILNLRKKPIFLSTKKPRQYRGILF</sequence>
<dbReference type="Proteomes" id="UP000233618">
    <property type="component" value="Unassembled WGS sequence"/>
</dbReference>
<dbReference type="AlphaFoldDB" id="A0A2N3IA29"/>
<accession>A0A2N3IA29</accession>
<name>A0A2N3IA29_9BACT</name>
<reference evidence="1 2" key="1">
    <citation type="journal article" date="2017" name="Front. Microbiol.">
        <title>Labilibaculum manganireducens gen. nov., sp. nov. and Labilibaculum filiforme sp. nov., Novel Bacteroidetes Isolated from Subsurface Sediments of the Baltic Sea.</title>
        <authorList>
            <person name="Vandieken V."/>
            <person name="Marshall I.P."/>
            <person name="Niemann H."/>
            <person name="Engelen B."/>
            <person name="Cypionka H."/>
        </authorList>
    </citation>
    <scope>NUCLEOTIDE SEQUENCE [LARGE SCALE GENOMIC DNA]</scope>
    <source>
        <strain evidence="1 2">59.10-2M</strain>
    </source>
</reference>
<keyword evidence="2" id="KW-1185">Reference proteome</keyword>
<dbReference type="EMBL" id="MVDE01000010">
    <property type="protein sequence ID" value="PKQ67182.1"/>
    <property type="molecule type" value="Genomic_DNA"/>
</dbReference>